<dbReference type="Proteomes" id="UP000007509">
    <property type="component" value="Unassembled WGS sequence"/>
</dbReference>
<evidence type="ECO:0000313" key="2">
    <source>
        <dbReference type="Proteomes" id="UP000007509"/>
    </source>
</evidence>
<sequence length="361" mass="38747">MKKLLLLACIILGIQKIQSQVGINTPNPQGILHVDGAKDNNTAGVPTLAQQANDFIITSSGNTGIGTTAPNSTLVIDGTYEGAYSEVSANTALSSKDQFINVVGSSVITLTLPDGTLSNSFGGRIYSIKNTATVSIFVVGHAADQLLRTSGTAITNSLEIKPGYQAKIIKNTYTTVANPLWEVFDLTSVGGNSTDFIVGETKSVRIVINATAFTTASGSRNIMTGRNSTSTTGNNSIYELSSATDKLKFLYINGVRMDGLRSSGGVAPKLFNPTSANIVYNLSALSTHDFNIDNGTGMNLLPNYYSYLIDGDDNMGTYTNSTTEYVNVMITFPNGQWYNFTWHATRDAANFYFYMTAQRLN</sequence>
<reference evidence="1 2" key="1">
    <citation type="journal article" date="2012" name="J. Bacteriol.">
        <title>Twenty-one genome sequences from Pseudomonas species and 19 genome sequences from diverse bacteria isolated from the rhizosphere and endosphere of Populus deltoides.</title>
        <authorList>
            <person name="Brown S.D."/>
            <person name="Utturkar S.M."/>
            <person name="Klingeman D.M."/>
            <person name="Johnson C.M."/>
            <person name="Martin S.L."/>
            <person name="Land M.L."/>
            <person name="Lu T.Y."/>
            <person name="Schadt C.W."/>
            <person name="Doktycz M.J."/>
            <person name="Pelletier D.A."/>
        </authorList>
    </citation>
    <scope>NUCLEOTIDE SEQUENCE [LARGE SCALE GENOMIC DNA]</scope>
    <source>
        <strain evidence="1 2">CF314</strain>
    </source>
</reference>
<accession>J2KAV8</accession>
<dbReference type="PATRIC" id="fig|1144316.3.peg.2876"/>
<dbReference type="OrthoDB" id="581140at2"/>
<gene>
    <name evidence="1" type="ORF">PMI13_02860</name>
</gene>
<comment type="caution">
    <text evidence="1">The sequence shown here is derived from an EMBL/GenBank/DDBJ whole genome shotgun (WGS) entry which is preliminary data.</text>
</comment>
<proteinExistence type="predicted"/>
<dbReference type="AlphaFoldDB" id="J2KAV8"/>
<name>J2KAV8_9FLAO</name>
<protein>
    <submittedName>
        <fullName evidence="1">Uncharacterized protein</fullName>
    </submittedName>
</protein>
<keyword evidence="2" id="KW-1185">Reference proteome</keyword>
<evidence type="ECO:0000313" key="1">
    <source>
        <dbReference type="EMBL" id="EJL70318.1"/>
    </source>
</evidence>
<dbReference type="RefSeq" id="WP_007844807.1">
    <property type="nucleotide sequence ID" value="NZ_AKJY01000056.1"/>
</dbReference>
<dbReference type="EMBL" id="AKJY01000056">
    <property type="protein sequence ID" value="EJL70318.1"/>
    <property type="molecule type" value="Genomic_DNA"/>
</dbReference>
<organism evidence="1 2">
    <name type="scientific">Chryseobacterium populi</name>
    <dbReference type="NCBI Taxonomy" id="1144316"/>
    <lineage>
        <taxon>Bacteria</taxon>
        <taxon>Pseudomonadati</taxon>
        <taxon>Bacteroidota</taxon>
        <taxon>Flavobacteriia</taxon>
        <taxon>Flavobacteriales</taxon>
        <taxon>Weeksellaceae</taxon>
        <taxon>Chryseobacterium group</taxon>
        <taxon>Chryseobacterium</taxon>
    </lineage>
</organism>